<dbReference type="CDD" id="cd00192">
    <property type="entry name" value="PTKc"/>
    <property type="match status" value="1"/>
</dbReference>
<dbReference type="Gene3D" id="2.60.40.10">
    <property type="entry name" value="Immunoglobulins"/>
    <property type="match status" value="1"/>
</dbReference>
<evidence type="ECO:0000259" key="3">
    <source>
        <dbReference type="PROSITE" id="PS50011"/>
    </source>
</evidence>
<dbReference type="InterPro" id="IPR003961">
    <property type="entry name" value="FN3_dom"/>
</dbReference>
<organism evidence="5 6">
    <name type="scientific">Mytilus coruscus</name>
    <name type="common">Sea mussel</name>
    <dbReference type="NCBI Taxonomy" id="42192"/>
    <lineage>
        <taxon>Eukaryota</taxon>
        <taxon>Metazoa</taxon>
        <taxon>Spiralia</taxon>
        <taxon>Lophotrochozoa</taxon>
        <taxon>Mollusca</taxon>
        <taxon>Bivalvia</taxon>
        <taxon>Autobranchia</taxon>
        <taxon>Pteriomorphia</taxon>
        <taxon>Mytilida</taxon>
        <taxon>Mytiloidea</taxon>
        <taxon>Mytilidae</taxon>
        <taxon>Mytilinae</taxon>
        <taxon>Mytilus</taxon>
    </lineage>
</organism>
<dbReference type="SUPFAM" id="SSF49265">
    <property type="entry name" value="Fibronectin type III"/>
    <property type="match status" value="1"/>
</dbReference>
<dbReference type="InterPro" id="IPR036116">
    <property type="entry name" value="FN3_sf"/>
</dbReference>
<dbReference type="SUPFAM" id="SSF56112">
    <property type="entry name" value="Protein kinase-like (PK-like)"/>
    <property type="match status" value="1"/>
</dbReference>
<keyword evidence="5" id="KW-0675">Receptor</keyword>
<evidence type="ECO:0000256" key="2">
    <source>
        <dbReference type="ARBA" id="ARBA00023180"/>
    </source>
</evidence>
<feature type="domain" description="Fibronectin type-III" evidence="4">
    <location>
        <begin position="753"/>
        <end position="847"/>
    </location>
</feature>
<dbReference type="Gene3D" id="1.10.510.10">
    <property type="entry name" value="Transferase(Phosphotransferase) domain 1"/>
    <property type="match status" value="1"/>
</dbReference>
<dbReference type="EMBL" id="CACVKT020000560">
    <property type="protein sequence ID" value="CAC5360347.1"/>
    <property type="molecule type" value="Genomic_DNA"/>
</dbReference>
<dbReference type="CDD" id="cd00063">
    <property type="entry name" value="FN3"/>
    <property type="match status" value="1"/>
</dbReference>
<evidence type="ECO:0000256" key="1">
    <source>
        <dbReference type="ARBA" id="ARBA00004167"/>
    </source>
</evidence>
<gene>
    <name evidence="5" type="ORF">MCOR_2860</name>
</gene>
<dbReference type="InterPro" id="IPR013783">
    <property type="entry name" value="Ig-like_fold"/>
</dbReference>
<comment type="subcellular location">
    <subcellularLocation>
        <location evidence="1">Membrane</location>
        <topology evidence="1">Single-pass membrane protein</topology>
    </subcellularLocation>
</comment>
<dbReference type="PRINTS" id="PR00109">
    <property type="entry name" value="TYRKINASE"/>
</dbReference>
<dbReference type="InterPro" id="IPR011009">
    <property type="entry name" value="Kinase-like_dom_sf"/>
</dbReference>
<name>A0A6J8A0K8_MYTCO</name>
<dbReference type="PROSITE" id="PS50011">
    <property type="entry name" value="PROTEIN_KINASE_DOM"/>
    <property type="match status" value="1"/>
</dbReference>
<dbReference type="GO" id="GO:0005524">
    <property type="term" value="F:ATP binding"/>
    <property type="evidence" value="ECO:0007669"/>
    <property type="project" value="InterPro"/>
</dbReference>
<evidence type="ECO:0000313" key="6">
    <source>
        <dbReference type="Proteomes" id="UP000507470"/>
    </source>
</evidence>
<dbReference type="Proteomes" id="UP000507470">
    <property type="component" value="Unassembled WGS sequence"/>
</dbReference>
<dbReference type="Pfam" id="PF07714">
    <property type="entry name" value="PK_Tyr_Ser-Thr"/>
    <property type="match status" value="1"/>
</dbReference>
<dbReference type="GO" id="GO:0043235">
    <property type="term" value="C:receptor complex"/>
    <property type="evidence" value="ECO:0007669"/>
    <property type="project" value="TreeGrafter"/>
</dbReference>
<dbReference type="GO" id="GO:0007169">
    <property type="term" value="P:cell surface receptor protein tyrosine kinase signaling pathway"/>
    <property type="evidence" value="ECO:0007669"/>
    <property type="project" value="TreeGrafter"/>
</dbReference>
<sequence>MNLNSFSVQSEEFKPLIEKGNATFAKYSYTTQKFVYEFMTDATNKSDGDLIWTNSNEFNLMNFDIDASIDVNYTFGYIPPVPKYISNMKFGIVNANVLVVHLKRGQSGEYEVNKETFTCTQPANLTPIANTVLECRMNNGTNVFQVDSGDRYVLTYTVTTGGYRDLINTDNNKPYGTEIYDGVSSTQIMEYRFDYDKPVHCKEFNSCSSDEIPLQLEEDITKLIENMLRSNFSHKLDAICRKLDNVNINVNDVHSENSDHISDLSDCNIFSGQQYKVINTCTNECNTIDISPSNISVGGNTCIDEIVDQINLNFDVNVEIDENVNIFEDESPSHSLSRESLDLSQRPIRPKWSGWSDRDLSGVKRYAFEVWKMEFSLDYLVLREPEILPDNNPVPEFITEVLANNITFPEYEPKEPGVYSTILEVADKANNSRYVRRIAIFDKTSEISTKSSHRLFVLSASNQSNYNWQTTPNNLQTTILMVQWENHFINEVHENGHFLARIQDYTPRLSDDVKRVDYKKIESQFDDDEGSRSKDEISNINSIVGFEINHGTPSTVPPKNGWVKVVPLKENQSIVLSGVSIRDGDSYQVWVRANDVMGNKKIDSTVIHFDHSQPIVYTPTFKKNVDDGQFPFSSRVIVAAKDEDSGISKVSFKFVVDKTGEVKNQKDFKIDSQTQQICHQHPKDCYCISKGECFMIDSVLDIDNCWLKVPIDRVEDEVHILQISVYNLAMLSNMTTYNLGKVDSFNGIKEYYSPSNITILKTSDTSLGISWIQAPTCYDRAGILIRLFRPDNSTRDFKVHKDATTFDLTGLSPTTHYWFKLFTKYGNDSNFVMSGSPAILKFQTAEASVGFPPGGVAGLSAGFILLLIAVVVVLLFLGRTGRLQPAKARMTQGIRTIRNTIRVRSHTNAGYNNRAYSSKFDDDIYYYGQMKSSGATNFIISRKDISFESELTQGRFATIYLAKYYGNHRDAQTVAAKVLKDDQKEENVMKMKAKINFYTEKVGHHKNVVDFIGYVEDDVRGPFMVLEYCDSGVLKEFLVSKKSDINVDLEERLFRIVFGVCLGMDYLSSKKVVHRRLAARNILLDHLLEPKITGFGPEPEAEQEGEERIPLKWMAPECMKSTKNANELSDVFSFGIVMWEIFSLGDTPYPGIQSREVATRLKQGYKMKKPEYCDDAFYKIMLKCWHYAPNKRSGFAAVKDQLSNMFQEGPSEEYYYRTNDLKCEQKFIRKYEQQNQDIQDEATPVKQQCVPHECPPSQKKALCCLAKEDLCNTDEKLKTTTVEVGSFETCYHVAFDKKYLQPGLEQVTTSFDNLNKKQSYALVESGKDKSGFHGTTSQAVIPKPREKNETLDIASHEHIEKPDNRKPIEMSNFRTLPSDIIKSLKEPNNLIGEPSEIKYNKFQALKLVDFHESEVENHQWNTFEKLDSVLHIVVSSCDHTPDTSEKCVGDILDFETQLLPYDSLPLPQSVLDHFEAMFFRFHHWKKYYCVAYDEAHEMEINLKTKQAINSFSPTSLASLTHYLSYRAETLHNIKNQLCIEKTDSQYRETNKPFIETEELTVRHYLSELNTTSLFKENSECILVHIFKKTVATTDQSDCMLNYKEHGITDMQKYTTCFLIKSTELSDKQMNGRKRMNLKTFAPMKISMHKQKQKIKDNQTVISCLCKQIAFSKHTQKPVTDLDQFISLPRAISDASGQPLKGTKSNALKVIKSTYEAAFLTSLPIIDDSVQSTVILEGMFLINTIPLSSHRTFIDYAEFLFK</sequence>
<dbReference type="FunFam" id="1.10.510.10:FF:001346">
    <property type="entry name" value="Uncharacterized protein"/>
    <property type="match status" value="1"/>
</dbReference>
<keyword evidence="2" id="KW-0325">Glycoprotein</keyword>
<dbReference type="InterPro" id="IPR000719">
    <property type="entry name" value="Prot_kinase_dom"/>
</dbReference>
<dbReference type="PANTHER" id="PTHR24416:SF611">
    <property type="entry name" value="TYROSINE-PROTEIN KINASE TRANSMEMBRANE RECEPTOR ROR"/>
    <property type="match status" value="1"/>
</dbReference>
<keyword evidence="5" id="KW-0808">Transferase</keyword>
<accession>A0A6J8A0K8</accession>
<protein>
    <submittedName>
        <fullName evidence="5">Tyrosine-protein kinase receptor Tie-1,Vascular endothelial growth factor receptor 1</fullName>
    </submittedName>
</protein>
<dbReference type="InterPro" id="IPR001245">
    <property type="entry name" value="Ser-Thr/Tyr_kinase_cat_dom"/>
</dbReference>
<dbReference type="GO" id="GO:0004714">
    <property type="term" value="F:transmembrane receptor protein tyrosine kinase activity"/>
    <property type="evidence" value="ECO:0007669"/>
    <property type="project" value="TreeGrafter"/>
</dbReference>
<dbReference type="InterPro" id="IPR050122">
    <property type="entry name" value="RTK"/>
</dbReference>
<keyword evidence="6" id="KW-1185">Reference proteome</keyword>
<proteinExistence type="predicted"/>
<reference evidence="5 6" key="1">
    <citation type="submission" date="2020-06" db="EMBL/GenBank/DDBJ databases">
        <authorList>
            <person name="Li R."/>
            <person name="Bekaert M."/>
        </authorList>
    </citation>
    <scope>NUCLEOTIDE SEQUENCE [LARGE SCALE GENOMIC DNA]</scope>
    <source>
        <strain evidence="6">wild</strain>
    </source>
</reference>
<dbReference type="PANTHER" id="PTHR24416">
    <property type="entry name" value="TYROSINE-PROTEIN KINASE RECEPTOR"/>
    <property type="match status" value="1"/>
</dbReference>
<evidence type="ECO:0000259" key="4">
    <source>
        <dbReference type="PROSITE" id="PS50853"/>
    </source>
</evidence>
<keyword evidence="5" id="KW-0418">Kinase</keyword>
<dbReference type="PROSITE" id="PS50853">
    <property type="entry name" value="FN3"/>
    <property type="match status" value="1"/>
</dbReference>
<feature type="domain" description="Protein kinase" evidence="3">
    <location>
        <begin position="945"/>
        <end position="1206"/>
    </location>
</feature>
<dbReference type="OrthoDB" id="6147130at2759"/>
<dbReference type="GO" id="GO:0005886">
    <property type="term" value="C:plasma membrane"/>
    <property type="evidence" value="ECO:0007669"/>
    <property type="project" value="TreeGrafter"/>
</dbReference>
<evidence type="ECO:0000313" key="5">
    <source>
        <dbReference type="EMBL" id="CAC5360347.1"/>
    </source>
</evidence>